<keyword evidence="2" id="KW-1185">Reference proteome</keyword>
<dbReference type="GO" id="GO:0016740">
    <property type="term" value="F:transferase activity"/>
    <property type="evidence" value="ECO:0007669"/>
    <property type="project" value="UniProtKB-KW"/>
</dbReference>
<evidence type="ECO:0000313" key="2">
    <source>
        <dbReference type="Proteomes" id="UP000001989"/>
    </source>
</evidence>
<gene>
    <name evidence="1" type="ordered locus">Swit_2648</name>
</gene>
<sequence>MGRRLSRGANAVIYNSHRSRLQHESDGYASAGGIFIPNGFDVEQWRRDPGGKSSLARILGLAADTKIIGFVGRACPAKDLPNLFAAFQEVASTHFGCHLVCVGRQIEETAPPSLDRSRVTFLGQRADIPQIMPGFDLLCLSSSTEGFPNVIGEAMSCGVPCVATDVGDAAIIVGEAGWVVPARNAAFLAQALREALNLSDAEKVRLAGLARQRIESHYALPAIVGQYAALYRSLSG</sequence>
<dbReference type="PANTHER" id="PTHR12526">
    <property type="entry name" value="GLYCOSYLTRANSFERASE"/>
    <property type="match status" value="1"/>
</dbReference>
<dbReference type="EMBL" id="CP000699">
    <property type="protein sequence ID" value="ABQ69005.1"/>
    <property type="molecule type" value="Genomic_DNA"/>
</dbReference>
<accession>A0A9J9LEG2</accession>
<proteinExistence type="predicted"/>
<organism evidence="1 2">
    <name type="scientific">Rhizorhabdus wittichii (strain DSM 6014 / CCUG 31198 / JCM 15750 / NBRC 105917 / EY 4224 / RW1)</name>
    <name type="common">Sphingomonas wittichii</name>
    <dbReference type="NCBI Taxonomy" id="392499"/>
    <lineage>
        <taxon>Bacteria</taxon>
        <taxon>Pseudomonadati</taxon>
        <taxon>Pseudomonadota</taxon>
        <taxon>Alphaproteobacteria</taxon>
        <taxon>Sphingomonadales</taxon>
        <taxon>Sphingomonadaceae</taxon>
        <taxon>Rhizorhabdus</taxon>
    </lineage>
</organism>
<dbReference type="AlphaFoldDB" id="A0A9J9LEG2"/>
<dbReference type="SUPFAM" id="SSF53756">
    <property type="entry name" value="UDP-Glycosyltransferase/glycogen phosphorylase"/>
    <property type="match status" value="1"/>
</dbReference>
<dbReference type="Pfam" id="PF13692">
    <property type="entry name" value="Glyco_trans_1_4"/>
    <property type="match status" value="1"/>
</dbReference>
<keyword evidence="1" id="KW-0808">Transferase</keyword>
<dbReference type="Proteomes" id="UP000001989">
    <property type="component" value="Chromosome"/>
</dbReference>
<dbReference type="Gene3D" id="3.40.50.2000">
    <property type="entry name" value="Glycogen Phosphorylase B"/>
    <property type="match status" value="2"/>
</dbReference>
<name>A0A9J9LEG2_RHIWR</name>
<protein>
    <submittedName>
        <fullName evidence="1">Glycosyl transferase, group 1</fullName>
    </submittedName>
</protein>
<evidence type="ECO:0000313" key="1">
    <source>
        <dbReference type="EMBL" id="ABQ69005.1"/>
    </source>
</evidence>
<dbReference type="KEGG" id="swi:Swit_2648"/>
<reference evidence="1 2" key="1">
    <citation type="journal article" date="2010" name="J. Bacteriol.">
        <title>Genome sequence of the dioxin-mineralizing bacterium Sphingomonas wittichii RW1.</title>
        <authorList>
            <person name="Miller T.R."/>
            <person name="Delcher A.L."/>
            <person name="Salzberg S.L."/>
            <person name="Saunders E."/>
            <person name="Detter J.C."/>
            <person name="Halden R.U."/>
        </authorList>
    </citation>
    <scope>NUCLEOTIDE SEQUENCE [LARGE SCALE GENOMIC DNA]</scope>
    <source>
        <strain evidence="2">DSM 6014 / CCUG 31198 / JCM 15750 / NBRC 105917 / EY 4224 / RW1</strain>
    </source>
</reference>